<feature type="compositionally biased region" description="Low complexity" evidence="1">
    <location>
        <begin position="1113"/>
        <end position="1128"/>
    </location>
</feature>
<dbReference type="EMBL" id="CAXDID020000008">
    <property type="protein sequence ID" value="CAL5978126.1"/>
    <property type="molecule type" value="Genomic_DNA"/>
</dbReference>
<evidence type="ECO:0000313" key="5">
    <source>
        <dbReference type="Proteomes" id="UP001642409"/>
    </source>
</evidence>
<feature type="compositionally biased region" description="Low complexity" evidence="1">
    <location>
        <begin position="1169"/>
        <end position="1180"/>
    </location>
</feature>
<dbReference type="Proteomes" id="UP001642409">
    <property type="component" value="Unassembled WGS sequence"/>
</dbReference>
<organism evidence="3">
    <name type="scientific">Hexamita inflata</name>
    <dbReference type="NCBI Taxonomy" id="28002"/>
    <lineage>
        <taxon>Eukaryota</taxon>
        <taxon>Metamonada</taxon>
        <taxon>Diplomonadida</taxon>
        <taxon>Hexamitidae</taxon>
        <taxon>Hexamitinae</taxon>
        <taxon>Hexamita</taxon>
    </lineage>
</organism>
<dbReference type="SUPFAM" id="SSF57184">
    <property type="entry name" value="Growth factor receptor domain"/>
    <property type="match status" value="2"/>
</dbReference>
<dbReference type="AlphaFoldDB" id="A0AA86NHZ8"/>
<evidence type="ECO:0000256" key="1">
    <source>
        <dbReference type="SAM" id="MobiDB-lite"/>
    </source>
</evidence>
<dbReference type="EMBL" id="CATOUU010000171">
    <property type="protein sequence ID" value="CAI9919428.1"/>
    <property type="molecule type" value="Genomic_DNA"/>
</dbReference>
<reference evidence="3" key="1">
    <citation type="submission" date="2023-06" db="EMBL/GenBank/DDBJ databases">
        <authorList>
            <person name="Kurt Z."/>
        </authorList>
    </citation>
    <scope>NUCLEOTIDE SEQUENCE</scope>
</reference>
<feature type="region of interest" description="Disordered" evidence="1">
    <location>
        <begin position="1109"/>
        <end position="1194"/>
    </location>
</feature>
<gene>
    <name evidence="4" type="ORF">HINF_LOCUS4643</name>
    <name evidence="3" type="ORF">HINF_LOCUS7073</name>
</gene>
<evidence type="ECO:0000256" key="2">
    <source>
        <dbReference type="SAM" id="Phobius"/>
    </source>
</evidence>
<keyword evidence="5" id="KW-1185">Reference proteome</keyword>
<name>A0AA86NHZ8_9EUKA</name>
<proteinExistence type="predicted"/>
<dbReference type="SMART" id="SM01411">
    <property type="entry name" value="Ephrin_rec_like"/>
    <property type="match status" value="8"/>
</dbReference>
<keyword evidence="2" id="KW-1133">Transmembrane helix</keyword>
<dbReference type="InterPro" id="IPR009030">
    <property type="entry name" value="Growth_fac_rcpt_cys_sf"/>
</dbReference>
<keyword evidence="2" id="KW-0472">Membrane</keyword>
<evidence type="ECO:0000313" key="4">
    <source>
        <dbReference type="EMBL" id="CAL5978126.1"/>
    </source>
</evidence>
<feature type="compositionally biased region" description="Polar residues" evidence="1">
    <location>
        <begin position="1181"/>
        <end position="1194"/>
    </location>
</feature>
<comment type="caution">
    <text evidence="3">The sequence shown here is derived from an EMBL/GenBank/DDBJ whole genome shotgun (WGS) entry which is preliminary data.</text>
</comment>
<keyword evidence="2" id="KW-0812">Transmembrane</keyword>
<accession>A0AA86NHZ8</accession>
<evidence type="ECO:0000313" key="3">
    <source>
        <dbReference type="EMBL" id="CAI9919428.1"/>
    </source>
</evidence>
<reference evidence="4 5" key="2">
    <citation type="submission" date="2024-07" db="EMBL/GenBank/DDBJ databases">
        <authorList>
            <person name="Akdeniz Z."/>
        </authorList>
    </citation>
    <scope>NUCLEOTIDE SEQUENCE [LARGE SCALE GENOMIC DNA]</scope>
</reference>
<sequence>MFVFLNVYILSQNECPAGFDLKGNKCECAKKLSSDGLQCIPKCADVGEALNERGIPNSCYKCQDKITREDDSYCSLTVSCGANAKPDLNTGYSTCTCNDSSLALNQDKKSCSCPPKTYFNAYERTCLSCPSGTSPDPLQTFCVCSNIEFFEVHSKTCQLCPKNSFTSSSSNVCNCMKIKQYIREEQCKDCGGGSTGSSADGLSCLCDGNTKISAYFDELQTKCVPCGNPFQTAMVIKDRSVCICPILGQVNINNESCQSCPATAINKNPGVQNVDGCQCINSSYFWSALNNPCPLCPFGVANSENKCVCPPNSQIDNLNNSCLCYGNSFFDGHSCVECPKDSNVVDNVCRFNSSANPYHLQVECPRKSTPNAENTTCVCDGNFFYTRSNNSCTECPSNSSITNNICEINQYAGKELLPSCGVHAMPDKASGNVTCVCNDSSLVLLSDGINCGCPSQKYFNSVLRTCLECPSGLSPDGTQSFCVCSSKYYFDLEYQSCYLCPKDSLTTPYSNVCNCKKDKAYVRMVKGDEKCEGCGGGAKSSTFDSQSCSCDDNKKENTRFDELQNKCVPCGTAFLTAMTYKDRSVCICKVIGEVNINNQSCQTCPSNSVNKNPGVNNLDGCQCINSSYFWSAQNNTCTLCPFGVSNSDNQCVCPRYSQLNTKNDGCICYGNFIFDGHSCVESNNCSSQSYQTVDPNGVPTCFSCPQNSTPNQINQTCDCSGNNFYEQSNNVCIECSENSQVTNNICKCSISSYEVSRLNGLPTCLMCPENSIAVNNTCKCSESSYQIAIQDDLPICILCPSASKANQADQTCICDGIFIYDSISNTCVECPANSSVFNNTCVCSSSSYKLNTQDESFSCFSCPQDSTPNQQNQTCDCPANSIYDQKSNSCIQCLPNSISKENVCVCSAQSHQISTLNDLPVCITCENSVFNEVTQQCACDLSSIWFGNECVQCPENFVPSEERNNCVECPAGTAAVNGVCSCADGVFNGVECVKCPQESRFEQNKCVCDNVMLHIENGECVLCSEGQFEFRGECVSKCPAGFIIYENTCQQINQKSSSWIYAVIFIALFALIITATIVALLIKSRMQKKTAKKTNTAGRETMYYARRLHQDQSKSSSSLIKSSSQVSLGKSDSTSSLRKKMVTKPLQEQQKVIRPVKRSITRMLEGTDSSNSSMASYTSSLVDGNSLKASGSSQ</sequence>
<feature type="transmembrane region" description="Helical" evidence="2">
    <location>
        <begin position="1059"/>
        <end position="1082"/>
    </location>
</feature>
<protein>
    <submittedName>
        <fullName evidence="3">Uncharacterized protein</fullName>
    </submittedName>
</protein>